<evidence type="ECO:0008006" key="5">
    <source>
        <dbReference type="Google" id="ProtNLM"/>
    </source>
</evidence>
<evidence type="ECO:0000256" key="1">
    <source>
        <dbReference type="SAM" id="MobiDB-lite"/>
    </source>
</evidence>
<keyword evidence="2" id="KW-0472">Membrane</keyword>
<keyword evidence="2" id="KW-0812">Transmembrane</keyword>
<accession>A0ABQ5QMV4</accession>
<dbReference type="Pfam" id="PF11303">
    <property type="entry name" value="DUF3105"/>
    <property type="match status" value="1"/>
</dbReference>
<evidence type="ECO:0000256" key="2">
    <source>
        <dbReference type="SAM" id="Phobius"/>
    </source>
</evidence>
<reference evidence="3" key="1">
    <citation type="submission" date="2022-12" db="EMBL/GenBank/DDBJ databases">
        <title>New Phytohabitans aurantiacus sp. RD004123 nov., an actinomycete isolated from soil.</title>
        <authorList>
            <person name="Triningsih D.W."/>
            <person name="Harunari E."/>
            <person name="Igarashi Y."/>
        </authorList>
    </citation>
    <scope>NUCLEOTIDE SEQUENCE</scope>
    <source>
        <strain evidence="3">RD004123</strain>
    </source>
</reference>
<gene>
    <name evidence="3" type="ORF">Pa4123_09810</name>
</gene>
<evidence type="ECO:0000313" key="3">
    <source>
        <dbReference type="EMBL" id="GLH95709.1"/>
    </source>
</evidence>
<feature type="compositionally biased region" description="Gly residues" evidence="1">
    <location>
        <begin position="56"/>
        <end position="65"/>
    </location>
</feature>
<comment type="caution">
    <text evidence="3">The sequence shown here is derived from an EMBL/GenBank/DDBJ whole genome shotgun (WGS) entry which is preliminary data.</text>
</comment>
<dbReference type="RefSeq" id="WP_281892753.1">
    <property type="nucleotide sequence ID" value="NZ_BSDI01000004.1"/>
</dbReference>
<feature type="compositionally biased region" description="Low complexity" evidence="1">
    <location>
        <begin position="17"/>
        <end position="55"/>
    </location>
</feature>
<evidence type="ECO:0000313" key="4">
    <source>
        <dbReference type="Proteomes" id="UP001144280"/>
    </source>
</evidence>
<dbReference type="Proteomes" id="UP001144280">
    <property type="component" value="Unassembled WGS sequence"/>
</dbReference>
<proteinExistence type="predicted"/>
<feature type="region of interest" description="Disordered" evidence="1">
    <location>
        <begin position="1"/>
        <end position="77"/>
    </location>
</feature>
<keyword evidence="4" id="KW-1185">Reference proteome</keyword>
<keyword evidence="2" id="KW-1133">Transmembrane helix</keyword>
<feature type="transmembrane region" description="Helical" evidence="2">
    <location>
        <begin position="85"/>
        <end position="107"/>
    </location>
</feature>
<sequence>MSISTPAGDKRRPSAVSTGKKPPAGKSSSSSTSSTSTARKPSTASKAAGTAARPGGKAGGAGGGGKGRKPITPVKVSQGRSWGPIAMFVAVGVIAAGIIGYGSWAAFKGSQPWEQKAADIDGIVNYRDNPDKTLTEANHAWGPLTYKLTPPVGGNHNYNWQNCMGDVYDAPIANEHAVHAMEHGAVWVAYKSGLAADQVEKLASKVRGNEYMLMSPIENLDHEVSLQAWGYQLKVDSVDDGRIDQFISALRQNATVEAGATCSGGITATGTTPRDIGKDQQGG</sequence>
<name>A0ABQ5QMV4_9ACTN</name>
<organism evidence="3 4">
    <name type="scientific">Phytohabitans aurantiacus</name>
    <dbReference type="NCBI Taxonomy" id="3016789"/>
    <lineage>
        <taxon>Bacteria</taxon>
        <taxon>Bacillati</taxon>
        <taxon>Actinomycetota</taxon>
        <taxon>Actinomycetes</taxon>
        <taxon>Micromonosporales</taxon>
        <taxon>Micromonosporaceae</taxon>
    </lineage>
</organism>
<dbReference type="InterPro" id="IPR021454">
    <property type="entry name" value="DUF3105"/>
</dbReference>
<protein>
    <recommendedName>
        <fullName evidence="5">DUF3105 domain-containing protein</fullName>
    </recommendedName>
</protein>
<dbReference type="EMBL" id="BSDI01000004">
    <property type="protein sequence ID" value="GLH95709.1"/>
    <property type="molecule type" value="Genomic_DNA"/>
</dbReference>